<evidence type="ECO:0000259" key="1">
    <source>
        <dbReference type="Pfam" id="PF02627"/>
    </source>
</evidence>
<dbReference type="RefSeq" id="WP_326567803.1">
    <property type="nucleotide sequence ID" value="NZ_CP142149.1"/>
</dbReference>
<protein>
    <submittedName>
        <fullName evidence="2">Carboxymuconolactone decarboxylase family protein</fullName>
    </submittedName>
</protein>
<organism evidence="2 3">
    <name type="scientific">Amycolatopsis rhabdoformis</name>
    <dbReference type="NCBI Taxonomy" id="1448059"/>
    <lineage>
        <taxon>Bacteria</taxon>
        <taxon>Bacillati</taxon>
        <taxon>Actinomycetota</taxon>
        <taxon>Actinomycetes</taxon>
        <taxon>Pseudonocardiales</taxon>
        <taxon>Pseudonocardiaceae</taxon>
        <taxon>Amycolatopsis</taxon>
    </lineage>
</organism>
<dbReference type="SUPFAM" id="SSF69118">
    <property type="entry name" value="AhpD-like"/>
    <property type="match status" value="1"/>
</dbReference>
<dbReference type="PANTHER" id="PTHR34846:SF11">
    <property type="entry name" value="4-CARBOXYMUCONOLACTONE DECARBOXYLASE FAMILY PROTEIN (AFU_ORTHOLOGUE AFUA_6G11590)"/>
    <property type="match status" value="1"/>
</dbReference>
<gene>
    <name evidence="2" type="ORF">VSH64_39225</name>
</gene>
<dbReference type="Gene3D" id="1.20.1290.10">
    <property type="entry name" value="AhpD-like"/>
    <property type="match status" value="1"/>
</dbReference>
<dbReference type="EMBL" id="CP142149">
    <property type="protein sequence ID" value="WSE28807.1"/>
    <property type="molecule type" value="Genomic_DNA"/>
</dbReference>
<feature type="domain" description="Carboxymuconolactone decarboxylase-like" evidence="1">
    <location>
        <begin position="32"/>
        <end position="82"/>
    </location>
</feature>
<proteinExistence type="predicted"/>
<keyword evidence="3" id="KW-1185">Reference proteome</keyword>
<sequence>MQAYVATFPPDAMVRMLTHSTATVRLFIEQAMAQFTALELSPRRRELVILAVAAEVDGEFVAAQHGPIAAREGVTEAERELLARRDFAGLAGPDRVLVEFTAAVLAGPRVPDELFAAVREFLSEREIVEVLQVCGYYWTFSRIATVLDVPVTEVYGL</sequence>
<dbReference type="Pfam" id="PF02627">
    <property type="entry name" value="CMD"/>
    <property type="match status" value="1"/>
</dbReference>
<accession>A0ABZ1I339</accession>
<reference evidence="2 3" key="1">
    <citation type="journal article" date="2015" name="Int. J. Syst. Evol. Microbiol.">
        <title>Amycolatopsis rhabdoformis sp. nov., an actinomycete isolated from a tropical forest soil.</title>
        <authorList>
            <person name="Souza W.R."/>
            <person name="Silva R.E."/>
            <person name="Goodfellow M."/>
            <person name="Busarakam K."/>
            <person name="Figueiro F.S."/>
            <person name="Ferreira D."/>
            <person name="Rodrigues-Filho E."/>
            <person name="Moraes L.A.B."/>
            <person name="Zucchi T.D."/>
        </authorList>
    </citation>
    <scope>NUCLEOTIDE SEQUENCE [LARGE SCALE GENOMIC DNA]</scope>
    <source>
        <strain evidence="2 3">NCIMB 14900</strain>
    </source>
</reference>
<evidence type="ECO:0000313" key="3">
    <source>
        <dbReference type="Proteomes" id="UP001330812"/>
    </source>
</evidence>
<dbReference type="Proteomes" id="UP001330812">
    <property type="component" value="Chromosome"/>
</dbReference>
<dbReference type="InterPro" id="IPR029032">
    <property type="entry name" value="AhpD-like"/>
</dbReference>
<dbReference type="InterPro" id="IPR003779">
    <property type="entry name" value="CMD-like"/>
</dbReference>
<evidence type="ECO:0000313" key="2">
    <source>
        <dbReference type="EMBL" id="WSE28807.1"/>
    </source>
</evidence>
<dbReference type="PANTHER" id="PTHR34846">
    <property type="entry name" value="4-CARBOXYMUCONOLACTONE DECARBOXYLASE FAMILY PROTEIN (AFU_ORTHOLOGUE AFUA_6G11590)"/>
    <property type="match status" value="1"/>
</dbReference>
<name>A0ABZ1I339_9PSEU</name>